<organism evidence="1">
    <name type="scientific">Lepeophtheirus salmonis</name>
    <name type="common">Salmon louse</name>
    <name type="synonym">Caligus salmonis</name>
    <dbReference type="NCBI Taxonomy" id="72036"/>
    <lineage>
        <taxon>Eukaryota</taxon>
        <taxon>Metazoa</taxon>
        <taxon>Ecdysozoa</taxon>
        <taxon>Arthropoda</taxon>
        <taxon>Crustacea</taxon>
        <taxon>Multicrustacea</taxon>
        <taxon>Hexanauplia</taxon>
        <taxon>Copepoda</taxon>
        <taxon>Siphonostomatoida</taxon>
        <taxon>Caligidae</taxon>
        <taxon>Lepeophtheirus</taxon>
    </lineage>
</organism>
<dbReference type="EMBL" id="HACA01026382">
    <property type="protein sequence ID" value="CDW43743.1"/>
    <property type="molecule type" value="Transcribed_RNA"/>
</dbReference>
<evidence type="ECO:0000313" key="1">
    <source>
        <dbReference type="EMBL" id="CDW43743.1"/>
    </source>
</evidence>
<accession>A0A0K2UZP9</accession>
<dbReference type="AlphaFoldDB" id="A0A0K2UZP9"/>
<name>A0A0K2UZP9_LEPSM</name>
<proteinExistence type="predicted"/>
<sequence>MTSLNMISSLYNQFWN</sequence>
<protein>
    <submittedName>
        <fullName evidence="1">Uncharacterized protein</fullName>
    </submittedName>
</protein>
<reference evidence="1" key="1">
    <citation type="submission" date="2014-05" db="EMBL/GenBank/DDBJ databases">
        <authorList>
            <person name="Chronopoulou M."/>
        </authorList>
    </citation>
    <scope>NUCLEOTIDE SEQUENCE</scope>
    <source>
        <tissue evidence="1">Whole organism</tissue>
    </source>
</reference>